<evidence type="ECO:0000313" key="2">
    <source>
        <dbReference type="Proteomes" id="UP001521150"/>
    </source>
</evidence>
<keyword evidence="2" id="KW-1185">Reference proteome</keyword>
<name>A0ABS8ZLV0_9PSEU</name>
<evidence type="ECO:0008006" key="3">
    <source>
        <dbReference type="Google" id="ProtNLM"/>
    </source>
</evidence>
<dbReference type="Proteomes" id="UP001521150">
    <property type="component" value="Unassembled WGS sequence"/>
</dbReference>
<accession>A0ABS8ZLV0</accession>
<reference evidence="1 2" key="1">
    <citation type="submission" date="2021-12" db="EMBL/GenBank/DDBJ databases">
        <title>Genome sequence of Kibdelosporangium philippinense ATCC 49844.</title>
        <authorList>
            <person name="Fedorov E.A."/>
            <person name="Omeragic M."/>
            <person name="Shalygina K.F."/>
            <person name="Maclea K.S."/>
        </authorList>
    </citation>
    <scope>NUCLEOTIDE SEQUENCE [LARGE SCALE GENOMIC DNA]</scope>
    <source>
        <strain evidence="1 2">ATCC 49844</strain>
    </source>
</reference>
<organism evidence="1 2">
    <name type="scientific">Kibdelosporangium philippinense</name>
    <dbReference type="NCBI Taxonomy" id="211113"/>
    <lineage>
        <taxon>Bacteria</taxon>
        <taxon>Bacillati</taxon>
        <taxon>Actinomycetota</taxon>
        <taxon>Actinomycetes</taxon>
        <taxon>Pseudonocardiales</taxon>
        <taxon>Pseudonocardiaceae</taxon>
        <taxon>Kibdelosporangium</taxon>
    </lineage>
</organism>
<dbReference type="EMBL" id="JAJVCN010000003">
    <property type="protein sequence ID" value="MCE7008690.1"/>
    <property type="molecule type" value="Genomic_DNA"/>
</dbReference>
<sequence length="112" mass="13044">MTGVHVRASFRRPARHQRFSAGSRATPHGMAAYFDGREMAMVHRMFRREFLLAAGLVINTTRKDRAELVADHIASVTTSSHHHHHMEDSRIWPMLEQRCPDNIRPREWLSVF</sequence>
<dbReference type="Gene3D" id="1.20.120.520">
    <property type="entry name" value="nmb1532 protein domain like"/>
    <property type="match status" value="1"/>
</dbReference>
<dbReference type="RefSeq" id="WP_233730164.1">
    <property type="nucleotide sequence ID" value="NZ_JAJVCN010000003.1"/>
</dbReference>
<evidence type="ECO:0000313" key="1">
    <source>
        <dbReference type="EMBL" id="MCE7008690.1"/>
    </source>
</evidence>
<gene>
    <name evidence="1" type="ORF">LWC34_38640</name>
</gene>
<comment type="caution">
    <text evidence="1">The sequence shown here is derived from an EMBL/GenBank/DDBJ whole genome shotgun (WGS) entry which is preliminary data.</text>
</comment>
<proteinExistence type="predicted"/>
<protein>
    <recommendedName>
        <fullName evidence="3">Hemerythrin-like domain-containing protein</fullName>
    </recommendedName>
</protein>